<dbReference type="Proteomes" id="UP000218165">
    <property type="component" value="Chromosome"/>
</dbReference>
<feature type="domain" description="Type II secretion system protein GspF" evidence="7">
    <location>
        <begin position="142"/>
        <end position="267"/>
    </location>
</feature>
<feature type="transmembrane region" description="Helical" evidence="6">
    <location>
        <begin position="250"/>
        <end position="269"/>
    </location>
</feature>
<evidence type="ECO:0000256" key="5">
    <source>
        <dbReference type="ARBA" id="ARBA00023136"/>
    </source>
</evidence>
<dbReference type="RefSeq" id="WP_096802982.1">
    <property type="nucleotide sequence ID" value="NZ_CP023563.1"/>
</dbReference>
<keyword evidence="4 6" id="KW-1133">Transmembrane helix</keyword>
<feature type="transmembrane region" description="Helical" evidence="6">
    <location>
        <begin position="84"/>
        <end position="103"/>
    </location>
</feature>
<dbReference type="KEGG" id="brz:CFK38_10255"/>
<dbReference type="GO" id="GO:0005886">
    <property type="term" value="C:plasma membrane"/>
    <property type="evidence" value="ECO:0007669"/>
    <property type="project" value="UniProtKB-SubCell"/>
</dbReference>
<dbReference type="EMBL" id="CP023563">
    <property type="protein sequence ID" value="ATG51863.1"/>
    <property type="molecule type" value="Genomic_DNA"/>
</dbReference>
<dbReference type="PANTHER" id="PTHR35007">
    <property type="entry name" value="INTEGRAL MEMBRANE PROTEIN-RELATED"/>
    <property type="match status" value="1"/>
</dbReference>
<name>A0A291GMU2_9MICO</name>
<dbReference type="AlphaFoldDB" id="A0A291GMU2"/>
<evidence type="ECO:0000256" key="6">
    <source>
        <dbReference type="SAM" id="Phobius"/>
    </source>
</evidence>
<reference evidence="9" key="1">
    <citation type="submission" date="2017-09" db="EMBL/GenBank/DDBJ databases">
        <title>Brachybacterium sp. VM2412.</title>
        <authorList>
            <person name="Tak E.J."/>
            <person name="Bae J.-W."/>
        </authorList>
    </citation>
    <scope>NUCLEOTIDE SEQUENCE [LARGE SCALE GENOMIC DNA]</scope>
    <source>
        <strain evidence="9">VM2412</strain>
    </source>
</reference>
<dbReference type="Pfam" id="PF00482">
    <property type="entry name" value="T2SSF"/>
    <property type="match status" value="1"/>
</dbReference>
<organism evidence="8 9">
    <name type="scientific">Brachybacterium vulturis</name>
    <dbReference type="NCBI Taxonomy" id="2017484"/>
    <lineage>
        <taxon>Bacteria</taxon>
        <taxon>Bacillati</taxon>
        <taxon>Actinomycetota</taxon>
        <taxon>Actinomycetes</taxon>
        <taxon>Micrococcales</taxon>
        <taxon>Dermabacteraceae</taxon>
        <taxon>Brachybacterium</taxon>
    </lineage>
</organism>
<evidence type="ECO:0000256" key="3">
    <source>
        <dbReference type="ARBA" id="ARBA00022692"/>
    </source>
</evidence>
<proteinExistence type="predicted"/>
<sequence>MSALVAAVLLAIALGLAGFALLAPGPPRLSASRRRPADVPQESLLSRAANALTAVIAAVLRRRGQRTGMTMMEEAGLAMRSQDFVFLVIIAMIVLGGAALVAAGPLLALLVAVVVPVLAWVMLGVLAGRRRKAFADQLEETLQQMASGLRAGHSMLTSIASVTEESDSPTREEYARILNETRVGRDVGTALSETAARMQCQDFEWVAQAIAINREVGGNLADVLDGVGDTIRERGQIRRQVEALAAEGKLSAVILMALPFGVGGFLMLTNPDYLRPFIENPLGWILLGVSTVMLIVGGLVMRSTVRVVF</sequence>
<feature type="transmembrane region" description="Helical" evidence="6">
    <location>
        <begin position="281"/>
        <end position="301"/>
    </location>
</feature>
<dbReference type="InterPro" id="IPR018076">
    <property type="entry name" value="T2SS_GspF_dom"/>
</dbReference>
<evidence type="ECO:0000256" key="2">
    <source>
        <dbReference type="ARBA" id="ARBA00022475"/>
    </source>
</evidence>
<accession>A0A291GMU2</accession>
<feature type="transmembrane region" description="Helical" evidence="6">
    <location>
        <begin position="109"/>
        <end position="128"/>
    </location>
</feature>
<dbReference type="Gene3D" id="1.20.81.30">
    <property type="entry name" value="Type II secretion system (T2SS), domain F"/>
    <property type="match status" value="1"/>
</dbReference>
<keyword evidence="5 6" id="KW-0472">Membrane</keyword>
<dbReference type="InterPro" id="IPR042094">
    <property type="entry name" value="T2SS_GspF_sf"/>
</dbReference>
<keyword evidence="3 6" id="KW-0812">Transmembrane</keyword>
<protein>
    <submittedName>
        <fullName evidence="8">Type II secretion system protein F</fullName>
    </submittedName>
</protein>
<evidence type="ECO:0000256" key="1">
    <source>
        <dbReference type="ARBA" id="ARBA00004651"/>
    </source>
</evidence>
<keyword evidence="9" id="KW-1185">Reference proteome</keyword>
<keyword evidence="2" id="KW-1003">Cell membrane</keyword>
<evidence type="ECO:0000256" key="4">
    <source>
        <dbReference type="ARBA" id="ARBA00022989"/>
    </source>
</evidence>
<dbReference type="PANTHER" id="PTHR35007:SF1">
    <property type="entry name" value="PILUS ASSEMBLY PROTEIN"/>
    <property type="match status" value="1"/>
</dbReference>
<evidence type="ECO:0000313" key="8">
    <source>
        <dbReference type="EMBL" id="ATG51863.1"/>
    </source>
</evidence>
<gene>
    <name evidence="8" type="ORF">CFK38_10255</name>
</gene>
<evidence type="ECO:0000313" key="9">
    <source>
        <dbReference type="Proteomes" id="UP000218165"/>
    </source>
</evidence>
<comment type="subcellular location">
    <subcellularLocation>
        <location evidence="1">Cell membrane</location>
        <topology evidence="1">Multi-pass membrane protein</topology>
    </subcellularLocation>
</comment>
<evidence type="ECO:0000259" key="7">
    <source>
        <dbReference type="Pfam" id="PF00482"/>
    </source>
</evidence>
<dbReference type="OrthoDB" id="597333at2"/>